<dbReference type="Gene3D" id="2.170.140.10">
    <property type="entry name" value="Chitin binding domain"/>
    <property type="match status" value="1"/>
</dbReference>
<organism evidence="4 5">
    <name type="scientific">Photinus pyralis</name>
    <name type="common">Common eastern firefly</name>
    <name type="synonym">Lampyris pyralis</name>
    <dbReference type="NCBI Taxonomy" id="7054"/>
    <lineage>
        <taxon>Eukaryota</taxon>
        <taxon>Metazoa</taxon>
        <taxon>Ecdysozoa</taxon>
        <taxon>Arthropoda</taxon>
        <taxon>Hexapoda</taxon>
        <taxon>Insecta</taxon>
        <taxon>Pterygota</taxon>
        <taxon>Neoptera</taxon>
        <taxon>Endopterygota</taxon>
        <taxon>Coleoptera</taxon>
        <taxon>Polyphaga</taxon>
        <taxon>Elateriformia</taxon>
        <taxon>Elateroidea</taxon>
        <taxon>Lampyridae</taxon>
        <taxon>Lampyrinae</taxon>
        <taxon>Photinus</taxon>
    </lineage>
</organism>
<feature type="compositionally biased region" description="Low complexity" evidence="1">
    <location>
        <begin position="65"/>
        <end position="77"/>
    </location>
</feature>
<keyword evidence="2" id="KW-0732">Signal</keyword>
<evidence type="ECO:0000313" key="5">
    <source>
        <dbReference type="Proteomes" id="UP000327044"/>
    </source>
</evidence>
<reference evidence="4 5" key="1">
    <citation type="journal article" date="2018" name="Elife">
        <title>Firefly genomes illuminate parallel origins of bioluminescence in beetles.</title>
        <authorList>
            <person name="Fallon T.R."/>
            <person name="Lower S.E."/>
            <person name="Chang C.H."/>
            <person name="Bessho-Uehara M."/>
            <person name="Martin G.J."/>
            <person name="Bewick A.J."/>
            <person name="Behringer M."/>
            <person name="Debat H.J."/>
            <person name="Wong I."/>
            <person name="Day J.C."/>
            <person name="Suvorov A."/>
            <person name="Silva C.J."/>
            <person name="Stanger-Hall K.F."/>
            <person name="Hall D.W."/>
            <person name="Schmitz R.J."/>
            <person name="Nelson D.R."/>
            <person name="Lewis S.M."/>
            <person name="Shigenobu S."/>
            <person name="Bybee S.M."/>
            <person name="Larracuente A.M."/>
            <person name="Oba Y."/>
            <person name="Weng J.K."/>
        </authorList>
    </citation>
    <scope>NUCLEOTIDE SEQUENCE [LARGE SCALE GENOMIC DNA]</scope>
    <source>
        <strain evidence="4">1611_PpyrPB1</strain>
        <tissue evidence="4">Whole body</tissue>
    </source>
</reference>
<keyword evidence="5" id="KW-1185">Reference proteome</keyword>
<feature type="region of interest" description="Disordered" evidence="1">
    <location>
        <begin position="63"/>
        <end position="108"/>
    </location>
</feature>
<feature type="signal peptide" evidence="2">
    <location>
        <begin position="1"/>
        <end position="22"/>
    </location>
</feature>
<evidence type="ECO:0000256" key="2">
    <source>
        <dbReference type="SAM" id="SignalP"/>
    </source>
</evidence>
<feature type="chain" id="PRO_5024381436" description="Chitin-binding type-2 domain-containing protein" evidence="2">
    <location>
        <begin position="23"/>
        <end position="269"/>
    </location>
</feature>
<dbReference type="EMBL" id="VVIM01000010">
    <property type="protein sequence ID" value="KAB0791999.1"/>
    <property type="molecule type" value="Genomic_DNA"/>
</dbReference>
<dbReference type="SMART" id="SM00494">
    <property type="entry name" value="ChtBD2"/>
    <property type="match status" value="1"/>
</dbReference>
<evidence type="ECO:0000256" key="1">
    <source>
        <dbReference type="SAM" id="MobiDB-lite"/>
    </source>
</evidence>
<accession>A0A5N4A403</accession>
<evidence type="ECO:0000259" key="3">
    <source>
        <dbReference type="PROSITE" id="PS50940"/>
    </source>
</evidence>
<comment type="caution">
    <text evidence="4">The sequence shown here is derived from an EMBL/GenBank/DDBJ whole genome shotgun (WGS) entry which is preliminary data.</text>
</comment>
<dbReference type="AlphaFoldDB" id="A0A5N4A403"/>
<dbReference type="InterPro" id="IPR036508">
    <property type="entry name" value="Chitin-bd_dom_sf"/>
</dbReference>
<dbReference type="InParanoid" id="A0A5N4A403"/>
<dbReference type="PROSITE" id="PS50940">
    <property type="entry name" value="CHIT_BIND_II"/>
    <property type="match status" value="1"/>
</dbReference>
<gene>
    <name evidence="4" type="ORF">PPYR_13960</name>
</gene>
<feature type="domain" description="Chitin-binding type-2" evidence="3">
    <location>
        <begin position="210"/>
        <end position="269"/>
    </location>
</feature>
<dbReference type="Pfam" id="PF01607">
    <property type="entry name" value="CBM_14"/>
    <property type="match status" value="1"/>
</dbReference>
<dbReference type="GO" id="GO:0005576">
    <property type="term" value="C:extracellular region"/>
    <property type="evidence" value="ECO:0007669"/>
    <property type="project" value="InterPro"/>
</dbReference>
<dbReference type="SUPFAM" id="SSF57625">
    <property type="entry name" value="Invertebrate chitin-binding proteins"/>
    <property type="match status" value="1"/>
</dbReference>
<proteinExistence type="predicted"/>
<protein>
    <recommendedName>
        <fullName evidence="3">Chitin-binding type-2 domain-containing protein</fullName>
    </recommendedName>
</protein>
<name>A0A5N4A403_PHOPY</name>
<evidence type="ECO:0000313" key="4">
    <source>
        <dbReference type="EMBL" id="KAB0791999.1"/>
    </source>
</evidence>
<dbReference type="Proteomes" id="UP000327044">
    <property type="component" value="Unassembled WGS sequence"/>
</dbReference>
<dbReference type="GO" id="GO:0008061">
    <property type="term" value="F:chitin binding"/>
    <property type="evidence" value="ECO:0007669"/>
    <property type="project" value="InterPro"/>
</dbReference>
<sequence length="269" mass="30743">MFLFFIFYFQSLLCIKVKLAAGRHHPNTIRTSRLTPSQFLIEVKVIVDAFQAPTSRRILYRRRSSPTTSPTVKPTRTISRRRVSTTQAQERRRLPTRFPPRQSTTAKYHNDLDNTTKLTDLAFALNELQHASVPFRNPNKTHVVKTQFSATPTPILPSTYTSTALIIKQEPRPFQKKSQNYKHLVPVSTNDDYYDVLPVYSKALIDSHGYVRCFDRGSFPHPASCRRFIYCAKIDSGHIVGWEYTCPKNLSFDPVGGICNWATELGCAS</sequence>
<dbReference type="InterPro" id="IPR002557">
    <property type="entry name" value="Chitin-bd_dom"/>
</dbReference>